<reference evidence="1" key="1">
    <citation type="submission" date="2023-06" db="EMBL/GenBank/DDBJ databases">
        <authorList>
            <consortium name="Lawrence Berkeley National Laboratory"/>
            <person name="Ahrendt S."/>
            <person name="Sahu N."/>
            <person name="Indic B."/>
            <person name="Wong-Bajracharya J."/>
            <person name="Merenyi Z."/>
            <person name="Ke H.-M."/>
            <person name="Monk M."/>
            <person name="Kocsube S."/>
            <person name="Drula E."/>
            <person name="Lipzen A."/>
            <person name="Balint B."/>
            <person name="Henrissat B."/>
            <person name="Andreopoulos B."/>
            <person name="Martin F.M."/>
            <person name="Harder C.B."/>
            <person name="Rigling D."/>
            <person name="Ford K.L."/>
            <person name="Foster G.D."/>
            <person name="Pangilinan J."/>
            <person name="Papanicolaou A."/>
            <person name="Barry K."/>
            <person name="LaButti K."/>
            <person name="Viragh M."/>
            <person name="Koriabine M."/>
            <person name="Yan M."/>
            <person name="Riley R."/>
            <person name="Champramary S."/>
            <person name="Plett K.L."/>
            <person name="Tsai I.J."/>
            <person name="Slot J."/>
            <person name="Sipos G."/>
            <person name="Plett J."/>
            <person name="Nagy L.G."/>
            <person name="Grigoriev I.V."/>
        </authorList>
    </citation>
    <scope>NUCLEOTIDE SEQUENCE</scope>
    <source>
        <strain evidence="1">ICMP 16352</strain>
    </source>
</reference>
<organism evidence="1 2">
    <name type="scientific">Armillaria novae-zelandiae</name>
    <dbReference type="NCBI Taxonomy" id="153914"/>
    <lineage>
        <taxon>Eukaryota</taxon>
        <taxon>Fungi</taxon>
        <taxon>Dikarya</taxon>
        <taxon>Basidiomycota</taxon>
        <taxon>Agaricomycotina</taxon>
        <taxon>Agaricomycetes</taxon>
        <taxon>Agaricomycetidae</taxon>
        <taxon>Agaricales</taxon>
        <taxon>Marasmiineae</taxon>
        <taxon>Physalacriaceae</taxon>
        <taxon>Armillaria</taxon>
    </lineage>
</organism>
<gene>
    <name evidence="1" type="ORF">IW261DRAFT_1419937</name>
</gene>
<dbReference type="AlphaFoldDB" id="A0AA39U7I4"/>
<proteinExistence type="predicted"/>
<dbReference type="SUPFAM" id="SSF54373">
    <property type="entry name" value="FAD-linked reductases, C-terminal domain"/>
    <property type="match status" value="1"/>
</dbReference>
<comment type="caution">
    <text evidence="1">The sequence shown here is derived from an EMBL/GenBank/DDBJ whole genome shotgun (WGS) entry which is preliminary data.</text>
</comment>
<dbReference type="Proteomes" id="UP001175227">
    <property type="component" value="Unassembled WGS sequence"/>
</dbReference>
<name>A0AA39U7I4_9AGAR</name>
<protein>
    <submittedName>
        <fullName evidence="1">Uncharacterized protein</fullName>
    </submittedName>
</protein>
<evidence type="ECO:0000313" key="1">
    <source>
        <dbReference type="EMBL" id="KAK0479187.1"/>
    </source>
</evidence>
<dbReference type="EMBL" id="JAUEPR010000012">
    <property type="protein sequence ID" value="KAK0479187.1"/>
    <property type="molecule type" value="Genomic_DNA"/>
</dbReference>
<evidence type="ECO:0000313" key="2">
    <source>
        <dbReference type="Proteomes" id="UP001175227"/>
    </source>
</evidence>
<sequence>MLNTSGRNTPDLEIIWMPLLVLEGGTKRPLKGVTGGSMFHKRLPECNGDEAPKQRFYFTQDRSIWDKPLIDPNYLVNEKDMNVLLRGLRLVLRMAHTEPFCSNIEWTKPDGSMPWLYPGNADPDEVVLLTLS</sequence>
<keyword evidence="2" id="KW-1185">Reference proteome</keyword>
<dbReference type="Gene3D" id="3.30.560.10">
    <property type="entry name" value="Glucose Oxidase, domain 3"/>
    <property type="match status" value="1"/>
</dbReference>
<accession>A0AA39U7I4</accession>